<evidence type="ECO:0000256" key="10">
    <source>
        <dbReference type="ARBA" id="ARBA00023242"/>
    </source>
</evidence>
<dbReference type="FunFam" id="3.40.50.720:FF:000618">
    <property type="entry name" value="SUMO-activating enzyme subunit 2"/>
    <property type="match status" value="1"/>
</dbReference>
<dbReference type="GO" id="GO:0019948">
    <property type="term" value="F:SUMO activating enzyme activity"/>
    <property type="evidence" value="ECO:0007669"/>
    <property type="project" value="UniProtKB-UniRule"/>
</dbReference>
<dbReference type="EMBL" id="KK088418">
    <property type="protein sequence ID" value="EYE96412.1"/>
    <property type="molecule type" value="Genomic_DNA"/>
</dbReference>
<feature type="binding site" evidence="13">
    <location>
        <position position="75"/>
    </location>
    <ligand>
        <name>ATP</name>
        <dbReference type="ChEBI" id="CHEBI:30616"/>
    </ligand>
</feature>
<comment type="pathway">
    <text evidence="2 11">Protein modification; protein sumoylation.</text>
</comment>
<dbReference type="SUPFAM" id="SSF69572">
    <property type="entry name" value="Activating enzymes of the ubiquitin-like proteins"/>
    <property type="match status" value="1"/>
</dbReference>
<evidence type="ECO:0000256" key="3">
    <source>
        <dbReference type="ARBA" id="ARBA00005673"/>
    </source>
</evidence>
<organism evidence="20 21">
    <name type="scientific">Aspergillus ruber (strain CBS 135680)</name>
    <dbReference type="NCBI Taxonomy" id="1388766"/>
    <lineage>
        <taxon>Eukaryota</taxon>
        <taxon>Fungi</taxon>
        <taxon>Dikarya</taxon>
        <taxon>Ascomycota</taxon>
        <taxon>Pezizomycotina</taxon>
        <taxon>Eurotiomycetes</taxon>
        <taxon>Eurotiomycetidae</taxon>
        <taxon>Eurotiales</taxon>
        <taxon>Aspergillaceae</taxon>
        <taxon>Aspergillus</taxon>
        <taxon>Aspergillus subgen. Aspergillus</taxon>
    </lineage>
</organism>
<feature type="binding site" evidence="14">
    <location>
        <position position="164"/>
    </location>
    <ligand>
        <name>Zn(2+)</name>
        <dbReference type="ChEBI" id="CHEBI:29105"/>
    </ligand>
</feature>
<keyword evidence="10" id="KW-0539">Nucleus</keyword>
<evidence type="ECO:0000256" key="15">
    <source>
        <dbReference type="PROSITE-ProRule" id="PRU10132"/>
    </source>
</evidence>
<dbReference type="PIRSF" id="PIRSF039133">
    <property type="entry name" value="SUMO_E1B"/>
    <property type="match status" value="1"/>
</dbReference>
<evidence type="ECO:0000256" key="14">
    <source>
        <dbReference type="PIRSR" id="PIRSR039133-3"/>
    </source>
</evidence>
<evidence type="ECO:0000256" key="2">
    <source>
        <dbReference type="ARBA" id="ARBA00004718"/>
    </source>
</evidence>
<evidence type="ECO:0000256" key="16">
    <source>
        <dbReference type="SAM" id="MobiDB-lite"/>
    </source>
</evidence>
<dbReference type="GO" id="GO:0005524">
    <property type="term" value="F:ATP binding"/>
    <property type="evidence" value="ECO:0007669"/>
    <property type="project" value="UniProtKB-UniRule"/>
</dbReference>
<feature type="binding site" evidence="13">
    <location>
        <begin position="120"/>
        <end position="125"/>
    </location>
    <ligand>
        <name>ATP</name>
        <dbReference type="ChEBI" id="CHEBI:30616"/>
    </ligand>
</feature>
<keyword evidence="8 11" id="KW-0862">Zinc</keyword>
<evidence type="ECO:0000256" key="6">
    <source>
        <dbReference type="ARBA" id="ARBA00022741"/>
    </source>
</evidence>
<dbReference type="Proteomes" id="UP000019804">
    <property type="component" value="Unassembled WGS sequence"/>
</dbReference>
<dbReference type="CDD" id="cd01489">
    <property type="entry name" value="Uba2_SUMO"/>
    <property type="match status" value="1"/>
</dbReference>
<feature type="domain" description="Ubiquitin/SUMO-activating enzyme ubiquitin-like" evidence="19">
    <location>
        <begin position="442"/>
        <end position="519"/>
    </location>
</feature>
<feature type="binding site" evidence="14">
    <location>
        <position position="432"/>
    </location>
    <ligand>
        <name>Zn(2+)</name>
        <dbReference type="ChEBI" id="CHEBI:29105"/>
    </ligand>
</feature>
<dbReference type="InterPro" id="IPR019572">
    <property type="entry name" value="UBA_E1_SCCH"/>
</dbReference>
<evidence type="ECO:0000256" key="1">
    <source>
        <dbReference type="ARBA" id="ARBA00004123"/>
    </source>
</evidence>
<dbReference type="InterPro" id="IPR030661">
    <property type="entry name" value="Uba2"/>
</dbReference>
<reference evidence="21" key="1">
    <citation type="journal article" date="2014" name="Nat. Commun.">
        <title>Genomic adaptations of the halophilic Dead Sea filamentous fungus Eurotium rubrum.</title>
        <authorList>
            <person name="Kis-Papo T."/>
            <person name="Weig A.R."/>
            <person name="Riley R."/>
            <person name="Persoh D."/>
            <person name="Salamov A."/>
            <person name="Sun H."/>
            <person name="Lipzen A."/>
            <person name="Wasser S.P."/>
            <person name="Rambold G."/>
            <person name="Grigoriev I.V."/>
            <person name="Nevo E."/>
        </authorList>
    </citation>
    <scope>NUCLEOTIDE SEQUENCE [LARGE SCALE GENOMIC DNA]</scope>
    <source>
        <strain evidence="21">CBS 135680</strain>
    </source>
</reference>
<proteinExistence type="inferred from homology"/>
<feature type="domain" description="Ubiquitin-activating enzyme SCCH" evidence="18">
    <location>
        <begin position="291"/>
        <end position="371"/>
    </location>
</feature>
<feature type="binding site" evidence="13">
    <location>
        <position position="51"/>
    </location>
    <ligand>
        <name>ATP</name>
        <dbReference type="ChEBI" id="CHEBI:30616"/>
    </ligand>
</feature>
<dbReference type="InterPro" id="IPR045886">
    <property type="entry name" value="ThiF/MoeB/HesA"/>
</dbReference>
<evidence type="ECO:0000259" key="19">
    <source>
        <dbReference type="Pfam" id="PF14732"/>
    </source>
</evidence>
<dbReference type="Gene3D" id="3.50.50.80">
    <property type="entry name" value="Ubiquitin-activating enzyme E1, inactive adenylation domain, subdomain 1"/>
    <property type="match status" value="1"/>
</dbReference>
<evidence type="ECO:0000259" key="18">
    <source>
        <dbReference type="Pfam" id="PF10585"/>
    </source>
</evidence>
<feature type="binding site" evidence="13">
    <location>
        <begin position="27"/>
        <end position="32"/>
    </location>
    <ligand>
        <name>ATP</name>
        <dbReference type="ChEBI" id="CHEBI:30616"/>
    </ligand>
</feature>
<feature type="binding site" evidence="14">
    <location>
        <position position="161"/>
    </location>
    <ligand>
        <name>Zn(2+)</name>
        <dbReference type="ChEBI" id="CHEBI:29105"/>
    </ligand>
</feature>
<keyword evidence="6 11" id="KW-0547">Nucleotide-binding</keyword>
<evidence type="ECO:0000313" key="21">
    <source>
        <dbReference type="Proteomes" id="UP000019804"/>
    </source>
</evidence>
<dbReference type="RefSeq" id="XP_040640100.1">
    <property type="nucleotide sequence ID" value="XM_040784089.1"/>
</dbReference>
<feature type="region of interest" description="Disordered" evidence="16">
    <location>
        <begin position="577"/>
        <end position="616"/>
    </location>
</feature>
<dbReference type="PANTHER" id="PTHR10953:SF5">
    <property type="entry name" value="SUMO-ACTIVATING ENZYME SUBUNIT 2"/>
    <property type="match status" value="1"/>
</dbReference>
<keyword evidence="5 11" id="KW-0479">Metal-binding</keyword>
<accession>A0A017SHG7</accession>
<dbReference type="GO" id="GO:0016740">
    <property type="term" value="F:transferase activity"/>
    <property type="evidence" value="ECO:0007669"/>
    <property type="project" value="UniProtKB-KW"/>
</dbReference>
<dbReference type="GO" id="GO:0016925">
    <property type="term" value="P:protein sumoylation"/>
    <property type="evidence" value="ECO:0007669"/>
    <property type="project" value="UniProtKB-UniRule"/>
</dbReference>
<evidence type="ECO:0000259" key="17">
    <source>
        <dbReference type="Pfam" id="PF00899"/>
    </source>
</evidence>
<keyword evidence="7 11" id="KW-0833">Ubl conjugation pathway</keyword>
<feature type="domain" description="THIF-type NAD/FAD binding fold" evidence="17">
    <location>
        <begin position="16"/>
        <end position="434"/>
    </location>
</feature>
<evidence type="ECO:0000256" key="8">
    <source>
        <dbReference type="ARBA" id="ARBA00022833"/>
    </source>
</evidence>
<feature type="binding site" evidence="13">
    <location>
        <begin position="59"/>
        <end position="62"/>
    </location>
    <ligand>
        <name>ATP</name>
        <dbReference type="ChEBI" id="CHEBI:30616"/>
    </ligand>
</feature>
<evidence type="ECO:0000256" key="13">
    <source>
        <dbReference type="PIRSR" id="PIRSR039133-2"/>
    </source>
</evidence>
<evidence type="ECO:0000313" key="20">
    <source>
        <dbReference type="EMBL" id="EYE96412.1"/>
    </source>
</evidence>
<evidence type="ECO:0000256" key="9">
    <source>
        <dbReference type="ARBA" id="ARBA00022840"/>
    </source>
</evidence>
<evidence type="ECO:0000256" key="5">
    <source>
        <dbReference type="ARBA" id="ARBA00022723"/>
    </source>
</evidence>
<dbReference type="InterPro" id="IPR042449">
    <property type="entry name" value="Ub-E1_IAD_1"/>
</dbReference>
<protein>
    <recommendedName>
        <fullName evidence="11">Ubiquitin-activating enzyme E1-like</fullName>
    </recommendedName>
</protein>
<dbReference type="HOGENOM" id="CLU_013325_7_3_1"/>
<dbReference type="GO" id="GO:0046872">
    <property type="term" value="F:metal ion binding"/>
    <property type="evidence" value="ECO:0007669"/>
    <property type="project" value="UniProtKB-KW"/>
</dbReference>
<dbReference type="Pfam" id="PF14732">
    <property type="entry name" value="UAE_UbL"/>
    <property type="match status" value="1"/>
</dbReference>
<gene>
    <name evidence="20" type="ORF">EURHEDRAFT_453095</name>
</gene>
<dbReference type="PANTHER" id="PTHR10953">
    <property type="entry name" value="UBIQUITIN-ACTIVATING ENZYME E1"/>
    <property type="match status" value="1"/>
</dbReference>
<keyword evidence="4" id="KW-0808">Transferase</keyword>
<dbReference type="InterPro" id="IPR000594">
    <property type="entry name" value="ThiF_NAD_FAD-bd"/>
</dbReference>
<dbReference type="Gene3D" id="3.10.290.20">
    <property type="entry name" value="Ubiquitin-like 2 activating enzyme e1b. Chain: B, domain 3"/>
    <property type="match status" value="1"/>
</dbReference>
<sequence length="616" mass="68643">MTRDTYLKRSVGTLARRIKESRVLLVGAGGIGCELLKNLLLSGFGEIHIIDLDTIDLSNLNRQFLFRFEHIKKPKALVAKEVAHKFQPRAKLEAYHANIKDSQFNVDWFGGFDLVFNALDNLDARRYVNRMCLAAGVPLIESGTTGFNGQVQVIKKGQTECYDCNSKEVPKSFPVCTIRSTPSQPIHCIVWAKSYLFPELFGRSEDETEELDSSEEAENAVEIANLRREAQALKEIRQSMGTDEFPRKVFEKVFKEDIERLRGMEDMWKTRKPPEPLDFDKLEEDSSSIEVTISNNDQKVWSLAEDFVVFKDSLDRLSKRLKSFQETAMGDSHPVLDFDKDDIDTLDFVAATANLRAAIFGIDPKSKFDTKQMAGNIIPAIATTNAMTAGLCVLQAMKVLKDDYANAKMVFLERSGARAINSDSLKAPNPNCPVCSVAMGRVAIDPRRTTLNDLVEDVLRSQLGYGEEFSISNELGTIYDPDLEDNLPKKLLDLGVKDESFLTVVDEDDEPRVNLELIVKAPEDRSPLSNEEKPISLEKAIDISRKPKAPTPAPPTVPDTVNDATGVKRKLEETEIDQEDADVKRIHTNNAANGDDGTQPIILDEADGGGAILIDD</sequence>
<dbReference type="PROSITE" id="PS00865">
    <property type="entry name" value="UBIQUITIN_ACTIVAT_2"/>
    <property type="match status" value="1"/>
</dbReference>
<comment type="subunit">
    <text evidence="11">Heterodimer.</text>
</comment>
<dbReference type="STRING" id="1388766.A0A017SHG7"/>
<feature type="binding site" evidence="14">
    <location>
        <position position="435"/>
    </location>
    <ligand>
        <name>Zn(2+)</name>
        <dbReference type="ChEBI" id="CHEBI:29105"/>
    </ligand>
</feature>
<dbReference type="UniPathway" id="UPA00886"/>
<dbReference type="AlphaFoldDB" id="A0A017SHG7"/>
<dbReference type="Gene3D" id="1.10.10.520">
    <property type="entry name" value="Ubiquitin activating enzymes (Uba3). Chain: B, domain 2"/>
    <property type="match status" value="1"/>
</dbReference>
<comment type="subcellular location">
    <subcellularLocation>
        <location evidence="1">Nucleus</location>
    </subcellularLocation>
</comment>
<feature type="active site" description="Glycyl thioester intermediate" evidence="12 15">
    <location>
        <position position="176"/>
    </location>
</feature>
<dbReference type="GO" id="GO:0005737">
    <property type="term" value="C:cytoplasm"/>
    <property type="evidence" value="ECO:0007669"/>
    <property type="project" value="TreeGrafter"/>
</dbReference>
<keyword evidence="21" id="KW-1185">Reference proteome</keyword>
<dbReference type="Pfam" id="PF00899">
    <property type="entry name" value="ThiF"/>
    <property type="match status" value="1"/>
</dbReference>
<evidence type="ECO:0000256" key="4">
    <source>
        <dbReference type="ARBA" id="ARBA00022679"/>
    </source>
</evidence>
<evidence type="ECO:0000256" key="12">
    <source>
        <dbReference type="PIRSR" id="PIRSR039133-1"/>
    </source>
</evidence>
<dbReference type="FunFam" id="3.50.50.80:FF:000002">
    <property type="entry name" value="SUMO-activating enzyme subunit 2"/>
    <property type="match status" value="1"/>
</dbReference>
<dbReference type="PROSITE" id="PS51257">
    <property type="entry name" value="PROKAR_LIPOPROTEIN"/>
    <property type="match status" value="1"/>
</dbReference>
<dbReference type="InterPro" id="IPR028077">
    <property type="entry name" value="UAE_UbL_dom"/>
</dbReference>
<dbReference type="OrthoDB" id="10255449at2759"/>
<feature type="region of interest" description="Disordered" evidence="16">
    <location>
        <begin position="544"/>
        <end position="563"/>
    </location>
</feature>
<dbReference type="InterPro" id="IPR023318">
    <property type="entry name" value="Ub_act_enz_dom_a_sf"/>
</dbReference>
<dbReference type="InterPro" id="IPR035985">
    <property type="entry name" value="Ubiquitin-activating_enz"/>
</dbReference>
<name>A0A017SHG7_ASPRC</name>
<keyword evidence="9 11" id="KW-0067">ATP-binding</keyword>
<comment type="similarity">
    <text evidence="3 11">Belongs to the ubiquitin-activating E1 family.</text>
</comment>
<dbReference type="GeneID" id="63699213"/>
<dbReference type="FunFam" id="3.10.290.20:FF:000005">
    <property type="entry name" value="Ubiquitin-activating enzyme E1-like"/>
    <property type="match status" value="1"/>
</dbReference>
<evidence type="ECO:0000256" key="7">
    <source>
        <dbReference type="ARBA" id="ARBA00022786"/>
    </source>
</evidence>
<evidence type="ECO:0000256" key="11">
    <source>
        <dbReference type="PIRNR" id="PIRNR039133"/>
    </source>
</evidence>
<dbReference type="FunFam" id="1.10.10.520:FF:000003">
    <property type="entry name" value="Ubiquitin-activating enzyme E1-like"/>
    <property type="match status" value="1"/>
</dbReference>
<dbReference type="Pfam" id="PF10585">
    <property type="entry name" value="UBA_E1_SCCH"/>
    <property type="match status" value="1"/>
</dbReference>
<dbReference type="GO" id="GO:0031510">
    <property type="term" value="C:SUMO activating enzyme complex"/>
    <property type="evidence" value="ECO:0007669"/>
    <property type="project" value="UniProtKB-UniRule"/>
</dbReference>
<dbReference type="InterPro" id="IPR033127">
    <property type="entry name" value="UBQ-activ_enz_E1_Cys_AS"/>
</dbReference>